<dbReference type="InterPro" id="IPR015590">
    <property type="entry name" value="Aldehyde_DH_dom"/>
</dbReference>
<dbReference type="Gene3D" id="3.40.309.10">
    <property type="entry name" value="Aldehyde Dehydrogenase, Chain A, domain 2"/>
    <property type="match status" value="1"/>
</dbReference>
<evidence type="ECO:0000259" key="5">
    <source>
        <dbReference type="Pfam" id="PF00171"/>
    </source>
</evidence>
<dbReference type="InterPro" id="IPR029510">
    <property type="entry name" value="Ald_DH_CS_GLU"/>
</dbReference>
<feature type="active site" evidence="3">
    <location>
        <position position="256"/>
    </location>
</feature>
<dbReference type="PROSITE" id="PS00687">
    <property type="entry name" value="ALDEHYDE_DEHYDR_GLU"/>
    <property type="match status" value="1"/>
</dbReference>
<proteinExistence type="inferred from homology"/>
<feature type="domain" description="Aldehyde dehydrogenase" evidence="5">
    <location>
        <begin position="24"/>
        <end position="476"/>
    </location>
</feature>
<evidence type="ECO:0000256" key="1">
    <source>
        <dbReference type="ARBA" id="ARBA00009986"/>
    </source>
</evidence>
<protein>
    <submittedName>
        <fullName evidence="6">Aldehyde dehydrogenase family protein</fullName>
    </submittedName>
</protein>
<keyword evidence="7" id="KW-1185">Reference proteome</keyword>
<dbReference type="PANTHER" id="PTHR42804">
    <property type="entry name" value="ALDEHYDE DEHYDROGENASE"/>
    <property type="match status" value="1"/>
</dbReference>
<gene>
    <name evidence="6" type="ORF">EF514_00030</name>
</gene>
<comment type="caution">
    <text evidence="6">The sequence shown here is derived from an EMBL/GenBank/DDBJ whole genome shotgun (WGS) entry which is preliminary data.</text>
</comment>
<evidence type="ECO:0000313" key="6">
    <source>
        <dbReference type="EMBL" id="RVU55639.1"/>
    </source>
</evidence>
<dbReference type="SUPFAM" id="SSF53720">
    <property type="entry name" value="ALDH-like"/>
    <property type="match status" value="1"/>
</dbReference>
<dbReference type="Proteomes" id="UP000288812">
    <property type="component" value="Unassembled WGS sequence"/>
</dbReference>
<comment type="similarity">
    <text evidence="1 4">Belongs to the aldehyde dehydrogenase family.</text>
</comment>
<evidence type="ECO:0000256" key="4">
    <source>
        <dbReference type="RuleBase" id="RU003345"/>
    </source>
</evidence>
<dbReference type="Gene3D" id="3.40.605.10">
    <property type="entry name" value="Aldehyde Dehydrogenase, Chain A, domain 1"/>
    <property type="match status" value="1"/>
</dbReference>
<name>A0A437S957_9FIRM</name>
<dbReference type="Pfam" id="PF00171">
    <property type="entry name" value="Aldedh"/>
    <property type="match status" value="1"/>
</dbReference>
<dbReference type="FunFam" id="3.40.605.10:FF:000007">
    <property type="entry name" value="NAD/NADP-dependent betaine aldehyde dehydrogenase"/>
    <property type="match status" value="1"/>
</dbReference>
<keyword evidence="2 4" id="KW-0560">Oxidoreductase</keyword>
<sequence>MGIYGKKNGGPILKDYNLYINGKWIPSQGNDFIEVENPATREILAKVPAATENDVLLAIKGSKSSFPMWSKTDPLERLNYVRKIYDYLVKHKDEISKTLSLELGCPLSFGKNRHVEPYLANIENYFEIAENYSYAEDNKDFKIYREPVGVIACITPWNYPFGQIVKKVIPGLLTGNTILLKPSKRTPLTAYYFAEAAEYAKLPPGVFQLLPGRGGEVGNILARDSDVDMVTFTGSTSGGKEIGKLALDTVKKITLELGGKSAAVVLEGADLKMSLKKVLDTVYLNVGQTCSAKSRLVAPRSLKPEIEKHLIELTKSYKFGNPEDESTDVGPLQSKAQFEKVSRYIEIGKEEARLLYEGEIPKGEGYYIGPVIFTDVAPKSKIAQEEIFGPVLSVIYYDTLEEAIEIGNDSIYGLSGMVFGPEKEALEVARQIRTGQIQINDGVFSQNAPFGGYKQSGLGREGSKYGFEEFLEIKAIFM</sequence>
<dbReference type="GO" id="GO:0016620">
    <property type="term" value="F:oxidoreductase activity, acting on the aldehyde or oxo group of donors, NAD or NADP as acceptor"/>
    <property type="evidence" value="ECO:0007669"/>
    <property type="project" value="InterPro"/>
</dbReference>
<accession>A0A437S957</accession>
<dbReference type="AlphaFoldDB" id="A0A437S957"/>
<dbReference type="EMBL" id="RLIH01000001">
    <property type="protein sequence ID" value="RVU55639.1"/>
    <property type="molecule type" value="Genomic_DNA"/>
</dbReference>
<dbReference type="InterPro" id="IPR016161">
    <property type="entry name" value="Ald_DH/histidinol_DH"/>
</dbReference>
<dbReference type="CDD" id="cd07138">
    <property type="entry name" value="ALDH_CddD_SSP0762"/>
    <property type="match status" value="1"/>
</dbReference>
<dbReference type="PANTHER" id="PTHR42804:SF1">
    <property type="entry name" value="ALDEHYDE DEHYDROGENASE-RELATED"/>
    <property type="match status" value="1"/>
</dbReference>
<evidence type="ECO:0000256" key="3">
    <source>
        <dbReference type="PROSITE-ProRule" id="PRU10007"/>
    </source>
</evidence>
<dbReference type="InterPro" id="IPR016163">
    <property type="entry name" value="Ald_DH_C"/>
</dbReference>
<reference evidence="6 7" key="1">
    <citation type="submission" date="2018-11" db="EMBL/GenBank/DDBJ databases">
        <title>Genome sequencing and assembly of Anaerosphaera sp. nov., GS7-6-2.</title>
        <authorList>
            <person name="Rettenmaier R."/>
            <person name="Liebl W."/>
            <person name="Zverlov V."/>
        </authorList>
    </citation>
    <scope>NUCLEOTIDE SEQUENCE [LARGE SCALE GENOMIC DNA]</scope>
    <source>
        <strain evidence="6 7">GS7-6-2</strain>
    </source>
</reference>
<organism evidence="6 7">
    <name type="scientific">Anaerosphaera multitolerans</name>
    <dbReference type="NCBI Taxonomy" id="2487351"/>
    <lineage>
        <taxon>Bacteria</taxon>
        <taxon>Bacillati</taxon>
        <taxon>Bacillota</taxon>
        <taxon>Tissierellia</taxon>
        <taxon>Tissierellales</taxon>
        <taxon>Peptoniphilaceae</taxon>
        <taxon>Anaerosphaera</taxon>
    </lineage>
</organism>
<evidence type="ECO:0000256" key="2">
    <source>
        <dbReference type="ARBA" id="ARBA00023002"/>
    </source>
</evidence>
<dbReference type="InterPro" id="IPR016162">
    <property type="entry name" value="Ald_DH_N"/>
</dbReference>
<evidence type="ECO:0000313" key="7">
    <source>
        <dbReference type="Proteomes" id="UP000288812"/>
    </source>
</evidence>
<dbReference type="OrthoDB" id="9762913at2"/>